<comment type="caution">
    <text evidence="3">The sequence shown here is derived from an EMBL/GenBank/DDBJ whole genome shotgun (WGS) entry which is preliminary data.</text>
</comment>
<proteinExistence type="inferred from homology"/>
<evidence type="ECO:0000256" key="1">
    <source>
        <dbReference type="ARBA" id="ARBA00008814"/>
    </source>
</evidence>
<dbReference type="PROSITE" id="PS50983">
    <property type="entry name" value="FE_B12_PBP"/>
    <property type="match status" value="1"/>
</dbReference>
<sequence>MKNSRQNYFKIVILLLMILFFSSTINAVEINDLAGRKIEIPEKIDKIAAVGPGALRLIVYLEAEEKVVGIEEFEKRNQKRPYILAQKELLKLPVIGPQFGGDAELIAAQAPDLIIASYLSKAQMNTLQKKTATPVVSINNGSPGSMTEKEFKKALTCIAEILKKEERAEELINFFNQNKLELKSRTAAAEVSMTVYIGGIGNKGAQGITSTESNYPPFTYLDLKNIIEEENKSNFTISKEQFLLENPDLIFIDQGGIELVKNDLKREEFKYLKSYQNNNIYQLLPYNHYTTNFATMLADAYYIAKIMYPDEFMNLKVEEKADQIYKKFVGEAVYTEMAEIFGGFKKMNLK</sequence>
<dbReference type="Gene3D" id="3.40.50.1980">
    <property type="entry name" value="Nitrogenase molybdenum iron protein domain"/>
    <property type="match status" value="2"/>
</dbReference>
<dbReference type="OrthoDB" id="9787830at2"/>
<organism evidence="3 4">
    <name type="scientific">Halanaerobium saccharolyticum subsp. saccharolyticum DSM 6643</name>
    <dbReference type="NCBI Taxonomy" id="1293054"/>
    <lineage>
        <taxon>Bacteria</taxon>
        <taxon>Bacillati</taxon>
        <taxon>Bacillota</taxon>
        <taxon>Clostridia</taxon>
        <taxon>Halanaerobiales</taxon>
        <taxon>Halanaerobiaceae</taxon>
        <taxon>Halanaerobium</taxon>
    </lineage>
</organism>
<dbReference type="STRING" id="1293054.HSACCH_01619"/>
<evidence type="ECO:0000313" key="4">
    <source>
        <dbReference type="Proteomes" id="UP000012063"/>
    </source>
</evidence>
<feature type="domain" description="Fe/B12 periplasmic-binding" evidence="2">
    <location>
        <begin position="46"/>
        <end position="311"/>
    </location>
</feature>
<comment type="similarity">
    <text evidence="1">Belongs to the bacterial solute-binding protein 8 family.</text>
</comment>
<name>M5E1K6_9FIRM</name>
<reference evidence="4" key="1">
    <citation type="journal article" date="2013" name="Genome Announc.">
        <title>Genome Sequence of Halanaerobium saccharolyticum subsp. saccharolyticum Strain DSM 6643T, a Halophilic Hydrogen-Producing Bacterium.</title>
        <authorList>
            <person name="Kivisto A."/>
            <person name="Larjo A."/>
            <person name="Ciranna A."/>
            <person name="Santala V."/>
            <person name="Roos C."/>
            <person name="Karp M."/>
        </authorList>
    </citation>
    <scope>NUCLEOTIDE SEQUENCE [LARGE SCALE GENOMIC DNA]</scope>
    <source>
        <strain evidence="4">DSM 6643</strain>
    </source>
</reference>
<dbReference type="InterPro" id="IPR050902">
    <property type="entry name" value="ABC_Transporter_SBP"/>
</dbReference>
<accession>M5E1K6</accession>
<evidence type="ECO:0000259" key="2">
    <source>
        <dbReference type="PROSITE" id="PS50983"/>
    </source>
</evidence>
<dbReference type="AlphaFoldDB" id="M5E1K6"/>
<dbReference type="eggNOG" id="COG0614">
    <property type="taxonomic scope" value="Bacteria"/>
</dbReference>
<dbReference type="InterPro" id="IPR002491">
    <property type="entry name" value="ABC_transptr_periplasmic_BD"/>
</dbReference>
<dbReference type="InParanoid" id="M5E1K6"/>
<dbReference type="Proteomes" id="UP000012063">
    <property type="component" value="Unassembled WGS sequence"/>
</dbReference>
<protein>
    <submittedName>
        <fullName evidence="3">Periplasmic binding protein</fullName>
    </submittedName>
</protein>
<dbReference type="EMBL" id="CAUI01000019">
    <property type="protein sequence ID" value="CCU79812.1"/>
    <property type="molecule type" value="Genomic_DNA"/>
</dbReference>
<dbReference type="SUPFAM" id="SSF53807">
    <property type="entry name" value="Helical backbone' metal receptor"/>
    <property type="match status" value="1"/>
</dbReference>
<dbReference type="PANTHER" id="PTHR30535:SF34">
    <property type="entry name" value="MOLYBDATE-BINDING PROTEIN MOLA"/>
    <property type="match status" value="1"/>
</dbReference>
<dbReference type="Pfam" id="PF01497">
    <property type="entry name" value="Peripla_BP_2"/>
    <property type="match status" value="1"/>
</dbReference>
<evidence type="ECO:0000313" key="3">
    <source>
        <dbReference type="EMBL" id="CCU79812.1"/>
    </source>
</evidence>
<dbReference type="PANTHER" id="PTHR30535">
    <property type="entry name" value="VITAMIN B12-BINDING PROTEIN"/>
    <property type="match status" value="1"/>
</dbReference>
<gene>
    <name evidence="3" type="ORF">HSACCH_01619</name>
</gene>
<keyword evidence="4" id="KW-1185">Reference proteome</keyword>
<dbReference type="RefSeq" id="WP_005489122.1">
    <property type="nucleotide sequence ID" value="NZ_CAUI01000019.1"/>
</dbReference>